<dbReference type="RefSeq" id="WP_248826040.1">
    <property type="nucleotide sequence ID" value="NZ_JALKFT010000022.1"/>
</dbReference>
<organism evidence="1 2">
    <name type="scientific">Frankia umida</name>
    <dbReference type="NCBI Taxonomy" id="573489"/>
    <lineage>
        <taxon>Bacteria</taxon>
        <taxon>Bacillati</taxon>
        <taxon>Actinomycetota</taxon>
        <taxon>Actinomycetes</taxon>
        <taxon>Frankiales</taxon>
        <taxon>Frankiaceae</taxon>
        <taxon>Frankia</taxon>
    </lineage>
</organism>
<gene>
    <name evidence="1" type="ORF">MXD59_19145</name>
</gene>
<comment type="caution">
    <text evidence="1">The sequence shown here is derived from an EMBL/GenBank/DDBJ whole genome shotgun (WGS) entry which is preliminary data.</text>
</comment>
<sequence>MNIPDIEFTRIRSLGPGGQRDGYEQFICQQVAQESPTAGARFVSLYGAGGDGGVECLWMLPDGTAHGWQAKYWTTHTDVDKAQIDGSVQAALDQHPNLTKYTIAIPADPTGRTGGRGKSLLEKINNPGGWLEGWNSMATARGMAVEFDFEWATDIITRLERLDITGIQRRYWFDADVLTAQWWEDRLQEAIDAARPRYMPKLNVEVPAARSIAALCSDDEWWAVVRNQIDEVDDSARRARNAKGEALSADLDAALDATTKVTDALASWHISRTTTGLNDLAHALDKASNIVSDLEALEVAAIDAKYPGDNWDTESWRQFQAEYQVSFPAAAVDALRELGEKLTGATRLLISPVGRLAGAQVALMIGAAGIGKTYLAIDAVVRRLGQVRPSVMLHGRWFTDRDPLTHLRDVLKMPADLTSEEAIALLDESARVVGVPTLLVIDALNDTRPRSMWRDNLERLITTVGRYPNVRLLLTARTHYVGQVLPPGLTLLRFEHTGFEGVEFEAVGEYAAFYGLEPPTSPPIHGEFDNPLYLRLVCEALKSNTRLSLDKAAMGLDELTQMVLDNANSIISDRIDASPSDRLVHQAMHALASALADGGGDPWLTRAQAQTQLAPIWFDRSAEKSLLDALIAQGLVEEDVIPDGSTYGTDIVAITFERIGHHLIVSDALSEVTDAAGITVELGGRLGRVIGLDTTIDLGFLEATSVVVAERFGLELTVFRTEIGDDNAIAAAVVAGTGWRNDTSITDATRDIVVDALRRRGLTSDALTMLFRLAARPDHPLNADYLHEFLTGLNMAARDSFLPGWFHITHGTSGAVDRLIRWAREKPLDQVGEQTTRLWVTVLLWSTSATDRRVREPATIAAARLLTRHPSQAAGLIDRFAVVDDEWVVERACEVAYAALLANGTPDDWAAAAAVVWNSIFSVPTTVTPNAAVRDAARSILEAADDRGALPDGVTVDQFRPPYTSDWPITWPTEADIAGYKDDTSAYPKLVLSATGDDFFTYQLSPELRDRPDIDLPAAARWVVTEVIRLGYQPRLHASFDRYVVGKFGIGRSKPAWIERIGKKYQWIALNRLIGIVSDHAPRTPGRWDPPPPAVPGPHTNVSRQVDPTIVEFVPADSTSRPWVPGYDWVPTIAKTDAEWIADDTDLPDIAVNEAVFDGRPHIVLSGSYYWNNGPDTTKRTRGIWARLDTHLVATQDVATAISELEGRDLLGDPIANKPEIHHGYVGEFPYGHHHGEGLHVMRHEWSEPLTVPTRPAAWGLLGEYGYAPGDQSAISLDMPAPEFFGLAPCELRWNGRNGWTDHRGQLVATVRQVVNVGQNELLVDAEWLERWLTAGQKSLIWVENTGKDAYSGFGGGGSRPGRLTRSQVRSWTPGGGTQTAEPGWYRIAASTP</sequence>
<keyword evidence="2" id="KW-1185">Reference proteome</keyword>
<dbReference type="EMBL" id="JALKFT010000022">
    <property type="protein sequence ID" value="MCK9877867.1"/>
    <property type="molecule type" value="Genomic_DNA"/>
</dbReference>
<reference evidence="1 2" key="1">
    <citation type="submission" date="2022-04" db="EMBL/GenBank/DDBJ databases">
        <title>Genome diversity in the genus Frankia.</title>
        <authorList>
            <person name="Carlos-Shanley C."/>
            <person name="Hahn D."/>
        </authorList>
    </citation>
    <scope>NUCLEOTIDE SEQUENCE [LARGE SCALE GENOMIC DNA]</scope>
    <source>
        <strain evidence="1 2">Ag45/Mut15</strain>
    </source>
</reference>
<proteinExistence type="predicted"/>
<name>A0ABT0K294_9ACTN</name>
<dbReference type="Proteomes" id="UP001201873">
    <property type="component" value="Unassembled WGS sequence"/>
</dbReference>
<protein>
    <submittedName>
        <fullName evidence="1">Uncharacterized protein</fullName>
    </submittedName>
</protein>
<evidence type="ECO:0000313" key="1">
    <source>
        <dbReference type="EMBL" id="MCK9877867.1"/>
    </source>
</evidence>
<accession>A0ABT0K294</accession>
<evidence type="ECO:0000313" key="2">
    <source>
        <dbReference type="Proteomes" id="UP001201873"/>
    </source>
</evidence>